<dbReference type="GO" id="GO:0003924">
    <property type="term" value="F:GTPase activity"/>
    <property type="evidence" value="ECO:0007669"/>
    <property type="project" value="InterPro"/>
</dbReference>
<dbReference type="GO" id="GO:0008017">
    <property type="term" value="F:microtubule binding"/>
    <property type="evidence" value="ECO:0007669"/>
    <property type="project" value="TreeGrafter"/>
</dbReference>
<feature type="region of interest" description="Disordered" evidence="1">
    <location>
        <begin position="379"/>
        <end position="399"/>
    </location>
</feature>
<dbReference type="GO" id="GO:0016020">
    <property type="term" value="C:membrane"/>
    <property type="evidence" value="ECO:0007669"/>
    <property type="project" value="TreeGrafter"/>
</dbReference>
<feature type="compositionally biased region" description="Basic and acidic residues" evidence="1">
    <location>
        <begin position="1"/>
        <end position="12"/>
    </location>
</feature>
<dbReference type="GO" id="GO:0048312">
    <property type="term" value="P:intracellular distribution of mitochondria"/>
    <property type="evidence" value="ECO:0007669"/>
    <property type="project" value="TreeGrafter"/>
</dbReference>
<dbReference type="GO" id="GO:0016559">
    <property type="term" value="P:peroxisome fission"/>
    <property type="evidence" value="ECO:0007669"/>
    <property type="project" value="TreeGrafter"/>
</dbReference>
<dbReference type="Gene3D" id="1.20.120.1240">
    <property type="entry name" value="Dynamin, middle domain"/>
    <property type="match status" value="1"/>
</dbReference>
<dbReference type="Proteomes" id="UP000235388">
    <property type="component" value="Unassembled WGS sequence"/>
</dbReference>
<gene>
    <name evidence="3" type="ORF">PCANC_05993</name>
</gene>
<dbReference type="STRING" id="200324.A0A2N5VU34"/>
<dbReference type="OrthoDB" id="5061070at2759"/>
<dbReference type="GO" id="GO:0005525">
    <property type="term" value="F:GTP binding"/>
    <property type="evidence" value="ECO:0007669"/>
    <property type="project" value="InterPro"/>
</dbReference>
<evidence type="ECO:0000313" key="3">
    <source>
        <dbReference type="EMBL" id="PLW53481.1"/>
    </source>
</evidence>
<dbReference type="AlphaFoldDB" id="A0A2N5VU34"/>
<dbReference type="SMART" id="SM00053">
    <property type="entry name" value="DYNc"/>
    <property type="match status" value="1"/>
</dbReference>
<dbReference type="GO" id="GO:0006897">
    <property type="term" value="P:endocytosis"/>
    <property type="evidence" value="ECO:0007669"/>
    <property type="project" value="TreeGrafter"/>
</dbReference>
<reference evidence="3 4" key="1">
    <citation type="submission" date="2017-11" db="EMBL/GenBank/DDBJ databases">
        <title>De novo assembly and phasing of dikaryotic genomes from two isolates of Puccinia coronata f. sp. avenae, the causal agent of oat crown rust.</title>
        <authorList>
            <person name="Miller M.E."/>
            <person name="Zhang Y."/>
            <person name="Omidvar V."/>
            <person name="Sperschneider J."/>
            <person name="Schwessinger B."/>
            <person name="Raley C."/>
            <person name="Palmer J.M."/>
            <person name="Garnica D."/>
            <person name="Upadhyaya N."/>
            <person name="Rathjen J."/>
            <person name="Taylor J.M."/>
            <person name="Park R.F."/>
            <person name="Dodds P.N."/>
            <person name="Hirsch C.D."/>
            <person name="Kianian S.F."/>
            <person name="Figueroa M."/>
        </authorList>
    </citation>
    <scope>NUCLEOTIDE SEQUENCE [LARGE SCALE GENOMIC DNA]</scope>
    <source>
        <strain evidence="3">12NC29</strain>
    </source>
</reference>
<evidence type="ECO:0000256" key="1">
    <source>
        <dbReference type="SAM" id="MobiDB-lite"/>
    </source>
</evidence>
<evidence type="ECO:0000259" key="2">
    <source>
        <dbReference type="SMART" id="SM00053"/>
    </source>
</evidence>
<dbReference type="GO" id="GO:0005739">
    <property type="term" value="C:mitochondrion"/>
    <property type="evidence" value="ECO:0007669"/>
    <property type="project" value="TreeGrafter"/>
</dbReference>
<sequence length="788" mass="88191">MLSRFRESRENLASRPGHSSIEPQLALPVKNADRIRRLMEQTRPLKSSVGHQSDTNLPKIVVLGGSLIKQISLVECITGVRIPREFEHDQRAPIEFRMISSTEAEWSCQLKIRYEYSQGIKQSPAHVKETAYGEVISDPSKVEPALRAAHNHLLQGERPTIGPRNSNYDPLSGSTEKIFQSQSNHTFSKNVISLEIHGDSIVDLTLVTLPNFAPIHSNRALQDFVLADYLETNSCILLLTRGLGRLQAHPAFGLAMQVDPMGTRIIGLFSIPDGSELAHSSSTANLSRVFQSGFRALRSPAGKTPSYALSKQNEMLPRRRSDRSLAASVNSAGEWKVMRWQGPFFSEATFEATFDDSELVIFLGEIFCELLQQSMPKLPGASPQLHSRTPAAKAKPQSSKTIDKINDNIFPQIYADCATDVNRLVTSIVSGEKFGNKFEEIYELLEYRAFSDLPLFVPVPSQKDDHPAFKQLSELADMDLYAEAYQTTDPKKIDARTRRPRVYLAEIQESLKSMNSTASSGASIFFCEKTPLMESPVVKWKIHAQDALSDVIRLLQDAVDQIIEQRCVKTPTLQPEIKKLFHLRLEGIFSEAKKSLYKALEFELVPYTQSLQRLGVLRARLLEKYQMSRHLLNRGEDKRSPALVRPMAPLTMPRGAPRKRFPSLESKGAMPSERFKPKMTEWEAEVNAAAEAGAYLNLGLCNLVDTTALVIEEALLDKVDNCDLAQLPSLETELMELVSDSDPRSLRTSQHSGSSLVTPSTVVHLVEEINNLIQDETEELLLLQPFQC</sequence>
<dbReference type="PANTHER" id="PTHR11566:SF235">
    <property type="entry name" value="DYNAMIN-RELATED PROTEIN DNM1"/>
    <property type="match status" value="1"/>
</dbReference>
<accession>A0A2N5VU34</accession>
<dbReference type="Gene3D" id="3.40.50.300">
    <property type="entry name" value="P-loop containing nucleotide triphosphate hydrolases"/>
    <property type="match status" value="1"/>
</dbReference>
<dbReference type="PANTHER" id="PTHR11566">
    <property type="entry name" value="DYNAMIN"/>
    <property type="match status" value="1"/>
</dbReference>
<name>A0A2N5VU34_9BASI</name>
<dbReference type="EMBL" id="PGCJ01000061">
    <property type="protein sequence ID" value="PLW53481.1"/>
    <property type="molecule type" value="Genomic_DNA"/>
</dbReference>
<dbReference type="InterPro" id="IPR022812">
    <property type="entry name" value="Dynamin"/>
</dbReference>
<protein>
    <recommendedName>
        <fullName evidence="2">Dynamin GTPase domain-containing protein</fullName>
    </recommendedName>
</protein>
<dbReference type="GO" id="GO:0005777">
    <property type="term" value="C:peroxisome"/>
    <property type="evidence" value="ECO:0007669"/>
    <property type="project" value="TreeGrafter"/>
</dbReference>
<feature type="region of interest" description="Disordered" evidence="1">
    <location>
        <begin position="1"/>
        <end position="25"/>
    </location>
</feature>
<feature type="region of interest" description="Disordered" evidence="1">
    <location>
        <begin position="648"/>
        <end position="672"/>
    </location>
</feature>
<proteinExistence type="predicted"/>
<dbReference type="GO" id="GO:0000266">
    <property type="term" value="P:mitochondrial fission"/>
    <property type="evidence" value="ECO:0007669"/>
    <property type="project" value="TreeGrafter"/>
</dbReference>
<organism evidence="3 4">
    <name type="scientific">Puccinia coronata f. sp. avenae</name>
    <dbReference type="NCBI Taxonomy" id="200324"/>
    <lineage>
        <taxon>Eukaryota</taxon>
        <taxon>Fungi</taxon>
        <taxon>Dikarya</taxon>
        <taxon>Basidiomycota</taxon>
        <taxon>Pucciniomycotina</taxon>
        <taxon>Pucciniomycetes</taxon>
        <taxon>Pucciniales</taxon>
        <taxon>Pucciniaceae</taxon>
        <taxon>Puccinia</taxon>
    </lineage>
</organism>
<dbReference type="GO" id="GO:0005874">
    <property type="term" value="C:microtubule"/>
    <property type="evidence" value="ECO:0007669"/>
    <property type="project" value="TreeGrafter"/>
</dbReference>
<comment type="caution">
    <text evidence="3">The sequence shown here is derived from an EMBL/GenBank/DDBJ whole genome shotgun (WGS) entry which is preliminary data.</text>
</comment>
<dbReference type="InterPro" id="IPR001401">
    <property type="entry name" value="Dynamin_GTPase"/>
</dbReference>
<dbReference type="InterPro" id="IPR027417">
    <property type="entry name" value="P-loop_NTPase"/>
</dbReference>
<feature type="domain" description="Dynamin GTPase" evidence="2">
    <location>
        <begin position="32"/>
        <end position="303"/>
    </location>
</feature>
<keyword evidence="4" id="KW-1185">Reference proteome</keyword>
<evidence type="ECO:0000313" key="4">
    <source>
        <dbReference type="Proteomes" id="UP000235388"/>
    </source>
</evidence>